<dbReference type="KEGG" id="ntr:B0W44_06055"/>
<dbReference type="RefSeq" id="WP_077719253.1">
    <property type="nucleotide sequence ID" value="NZ_CP019699.1"/>
</dbReference>
<dbReference type="CDD" id="cd01144">
    <property type="entry name" value="BtuF"/>
    <property type="match status" value="1"/>
</dbReference>
<dbReference type="Pfam" id="PF01497">
    <property type="entry name" value="Peripla_BP_2"/>
    <property type="match status" value="1"/>
</dbReference>
<evidence type="ECO:0000259" key="2">
    <source>
        <dbReference type="PROSITE" id="PS50983"/>
    </source>
</evidence>
<accession>A0A1U9K5T7</accession>
<feature type="domain" description="Fe/B12 periplasmic-binding" evidence="2">
    <location>
        <begin position="2"/>
        <end position="257"/>
    </location>
</feature>
<evidence type="ECO:0000256" key="1">
    <source>
        <dbReference type="ARBA" id="ARBA00008814"/>
    </source>
</evidence>
<dbReference type="EMBL" id="CP019699">
    <property type="protein sequence ID" value="AQS55415.1"/>
    <property type="molecule type" value="Genomic_DNA"/>
</dbReference>
<dbReference type="SUPFAM" id="SSF53807">
    <property type="entry name" value="Helical backbone' metal receptor"/>
    <property type="match status" value="1"/>
</dbReference>
<protein>
    <submittedName>
        <fullName evidence="3">Cobalamin-binding protein</fullName>
    </submittedName>
</protein>
<dbReference type="PROSITE" id="PS50983">
    <property type="entry name" value="FE_B12_PBP"/>
    <property type="match status" value="1"/>
</dbReference>
<evidence type="ECO:0000313" key="3">
    <source>
        <dbReference type="EMBL" id="AQS55415.1"/>
    </source>
</evidence>
<keyword evidence="4" id="KW-1185">Reference proteome</keyword>
<organism evidence="3 4">
    <name type="scientific">Novibacillus thermophilus</name>
    <dbReference type="NCBI Taxonomy" id="1471761"/>
    <lineage>
        <taxon>Bacteria</taxon>
        <taxon>Bacillati</taxon>
        <taxon>Bacillota</taxon>
        <taxon>Bacilli</taxon>
        <taxon>Bacillales</taxon>
        <taxon>Thermoactinomycetaceae</taxon>
        <taxon>Novibacillus</taxon>
    </lineage>
</organism>
<dbReference type="AlphaFoldDB" id="A0A1U9K5T7"/>
<dbReference type="PANTHER" id="PTHR30535:SF34">
    <property type="entry name" value="MOLYBDATE-BINDING PROTEIN MOLA"/>
    <property type="match status" value="1"/>
</dbReference>
<proteinExistence type="inferred from homology"/>
<dbReference type="STRING" id="1471761.B0W44_06055"/>
<reference evidence="3 4" key="1">
    <citation type="journal article" date="2015" name="Int. J. Syst. Evol. Microbiol.">
        <title>Novibacillus thermophilus gen. nov., sp. nov., a Gram-staining-negative and moderately thermophilic member of the family Thermoactinomycetaceae.</title>
        <authorList>
            <person name="Yang G."/>
            <person name="Chen J."/>
            <person name="Zhou S."/>
        </authorList>
    </citation>
    <scope>NUCLEOTIDE SEQUENCE [LARGE SCALE GENOMIC DNA]</scope>
    <source>
        <strain evidence="3 4">SG-1</strain>
    </source>
</reference>
<name>A0A1U9K5T7_9BACL</name>
<evidence type="ECO:0000313" key="4">
    <source>
        <dbReference type="Proteomes" id="UP000188603"/>
    </source>
</evidence>
<dbReference type="InterPro" id="IPR050902">
    <property type="entry name" value="ABC_Transporter_SBP"/>
</dbReference>
<gene>
    <name evidence="3" type="ORF">B0W44_06055</name>
</gene>
<comment type="similarity">
    <text evidence="1">Belongs to the bacterial solute-binding protein 8 family.</text>
</comment>
<dbReference type="OrthoDB" id="9787772at2"/>
<dbReference type="InterPro" id="IPR002491">
    <property type="entry name" value="ABC_transptr_periplasmic_BD"/>
</dbReference>
<sequence length="258" mass="28949">MRIVSLCPSNTEILACLGLSDHIVGVDRYSDWPPAVRSLPDLGPDLAIDMDRVAALQPSLIVASLSVPGMERNVEQLQDLGIPYLVLNPKRLEDIYDDILDVGAATNRTAQASQLVHQMKERIEEVADRCSSQGDTPRLYWEWWPKPVFSPGGNNWLTDVSEAVSAVNVFADHPDEKKQTDWEGVVQAAPDYALVVWTGVPKEKVKVEKIVSRPAWRGQRFAKRDRVHILEEGLYCRPSPRLLTGIEKLAQLLYPDIF</sequence>
<dbReference type="PANTHER" id="PTHR30535">
    <property type="entry name" value="VITAMIN B12-BINDING PROTEIN"/>
    <property type="match status" value="1"/>
</dbReference>
<dbReference type="Gene3D" id="3.40.50.1980">
    <property type="entry name" value="Nitrogenase molybdenum iron protein domain"/>
    <property type="match status" value="2"/>
</dbReference>
<dbReference type="Proteomes" id="UP000188603">
    <property type="component" value="Chromosome"/>
</dbReference>